<feature type="transmembrane region" description="Helical" evidence="9">
    <location>
        <begin position="246"/>
        <end position="267"/>
    </location>
</feature>
<feature type="transmembrane region" description="Helical" evidence="9">
    <location>
        <begin position="337"/>
        <end position="360"/>
    </location>
</feature>
<feature type="transmembrane region" description="Helical" evidence="9">
    <location>
        <begin position="37"/>
        <end position="55"/>
    </location>
</feature>
<keyword evidence="8 9" id="KW-0472">Membrane</keyword>
<dbReference type="EMBL" id="LLYB01000050">
    <property type="protein sequence ID" value="KRR26064.1"/>
    <property type="molecule type" value="Genomic_DNA"/>
</dbReference>
<protein>
    <submittedName>
        <fullName evidence="11">Citrate:proton symporter</fullName>
    </submittedName>
</protein>
<dbReference type="PANTHER" id="PTHR43528">
    <property type="entry name" value="ALPHA-KETOGLUTARATE PERMEASE"/>
    <property type="match status" value="1"/>
</dbReference>
<reference evidence="11 12" key="1">
    <citation type="submission" date="2014-03" db="EMBL/GenBank/DDBJ databases">
        <title>Bradyrhizobium valentinum sp. nov., isolated from effective nodules of Lupinus mariae-josephae, a lupine endemic of basic-lime soils in Eastern Spain.</title>
        <authorList>
            <person name="Duran D."/>
            <person name="Rey L."/>
            <person name="Navarro A."/>
            <person name="Busquets A."/>
            <person name="Imperial J."/>
            <person name="Ruiz-Argueso T."/>
        </authorList>
    </citation>
    <scope>NUCLEOTIDE SEQUENCE [LARGE SCALE GENOMIC DNA]</scope>
    <source>
        <strain evidence="11 12">CCBAU 23086</strain>
    </source>
</reference>
<evidence type="ECO:0000259" key="10">
    <source>
        <dbReference type="PROSITE" id="PS50850"/>
    </source>
</evidence>
<name>A0A0R3N8F4_9BRAD</name>
<evidence type="ECO:0000256" key="5">
    <source>
        <dbReference type="ARBA" id="ARBA00022692"/>
    </source>
</evidence>
<dbReference type="Pfam" id="PF07690">
    <property type="entry name" value="MFS_1"/>
    <property type="match status" value="1"/>
</dbReference>
<evidence type="ECO:0000313" key="11">
    <source>
        <dbReference type="EMBL" id="KRR26064.1"/>
    </source>
</evidence>
<dbReference type="PROSITE" id="PS50850">
    <property type="entry name" value="MFS"/>
    <property type="match status" value="1"/>
</dbReference>
<dbReference type="OrthoDB" id="9783227at2"/>
<feature type="transmembrane region" description="Helical" evidence="9">
    <location>
        <begin position="312"/>
        <end position="331"/>
    </location>
</feature>
<feature type="transmembrane region" description="Helical" evidence="9">
    <location>
        <begin position="404"/>
        <end position="425"/>
    </location>
</feature>
<keyword evidence="4" id="KW-1003">Cell membrane</keyword>
<sequence>MARQFTRKKLEPVPIPADERLTGRAVWGATIGNILEFYDFGTYSFFAIPIGQAFFPASDPFASLMLSLATFGAGFVTRPIGAILLGSYSDRLGRRPAMTASFAMMSAAILVLAVTPSYETIGIAAPLLVIFARLVQGFALGGEVGPTTAYLMEAAPAERRGLAVSFQPASQQIAATAGALVGEILSLTMTSEALNAYGWRIALLLGAATLPFGLWLRSALPETLHRPEAPVSGIQPVRRSLAARRIMSLGFVILASCTIITYVTGYMTTYALNTLQVSAPLAFGATLISNSVGIAAALLGGWLADRAGRRHIMIWPQITALLITYPVFFWISESRSALALLGGLGALTLIGTIPYSAFYVSMAEGLPKNIRGGAFAMIYAFAIAIFGGTAQPLVTLLIHLTGNALAPAWYMLVASAAGLCAMLMMPETAPPKIQSTNKRSPS</sequence>
<comment type="similarity">
    <text evidence="2">Belongs to the major facilitator superfamily. Metabolite:H+ Symporter (MHS) family (TC 2.A.1.6) family.</text>
</comment>
<dbReference type="InterPro" id="IPR051084">
    <property type="entry name" value="H+-coupled_symporters"/>
</dbReference>
<dbReference type="InterPro" id="IPR020846">
    <property type="entry name" value="MFS_dom"/>
</dbReference>
<evidence type="ECO:0000256" key="9">
    <source>
        <dbReference type="SAM" id="Phobius"/>
    </source>
</evidence>
<feature type="domain" description="Major facilitator superfamily (MFS) profile" evidence="10">
    <location>
        <begin position="25"/>
        <end position="429"/>
    </location>
</feature>
<keyword evidence="6" id="KW-0769">Symport</keyword>
<comment type="subcellular location">
    <subcellularLocation>
        <location evidence="1">Cell membrane</location>
        <topology evidence="1">Multi-pass membrane protein</topology>
    </subcellularLocation>
</comment>
<dbReference type="InterPro" id="IPR011701">
    <property type="entry name" value="MFS"/>
</dbReference>
<feature type="transmembrane region" description="Helical" evidence="9">
    <location>
        <begin position="61"/>
        <end position="85"/>
    </location>
</feature>
<evidence type="ECO:0000256" key="4">
    <source>
        <dbReference type="ARBA" id="ARBA00022475"/>
    </source>
</evidence>
<dbReference type="PANTHER" id="PTHR43528:SF3">
    <property type="entry name" value="CITRATE-PROTON SYMPORTER"/>
    <property type="match status" value="1"/>
</dbReference>
<accession>A0A0R3N8F4</accession>
<dbReference type="PROSITE" id="PS00217">
    <property type="entry name" value="SUGAR_TRANSPORT_2"/>
    <property type="match status" value="1"/>
</dbReference>
<dbReference type="GO" id="GO:0015293">
    <property type="term" value="F:symporter activity"/>
    <property type="evidence" value="ECO:0007669"/>
    <property type="project" value="UniProtKB-KW"/>
</dbReference>
<evidence type="ECO:0000256" key="1">
    <source>
        <dbReference type="ARBA" id="ARBA00004651"/>
    </source>
</evidence>
<dbReference type="SUPFAM" id="SSF103473">
    <property type="entry name" value="MFS general substrate transporter"/>
    <property type="match status" value="1"/>
</dbReference>
<evidence type="ECO:0000256" key="6">
    <source>
        <dbReference type="ARBA" id="ARBA00022847"/>
    </source>
</evidence>
<organism evidence="11 12">
    <name type="scientific">Bradyrhizobium lablabi</name>
    <dbReference type="NCBI Taxonomy" id="722472"/>
    <lineage>
        <taxon>Bacteria</taxon>
        <taxon>Pseudomonadati</taxon>
        <taxon>Pseudomonadota</taxon>
        <taxon>Alphaproteobacteria</taxon>
        <taxon>Hyphomicrobiales</taxon>
        <taxon>Nitrobacteraceae</taxon>
        <taxon>Bradyrhizobium</taxon>
    </lineage>
</organism>
<feature type="transmembrane region" description="Helical" evidence="9">
    <location>
        <begin position="279"/>
        <end position="300"/>
    </location>
</feature>
<dbReference type="InterPro" id="IPR005829">
    <property type="entry name" value="Sugar_transporter_CS"/>
</dbReference>
<keyword evidence="3" id="KW-0813">Transport</keyword>
<dbReference type="AlphaFoldDB" id="A0A0R3N8F4"/>
<keyword evidence="7 9" id="KW-1133">Transmembrane helix</keyword>
<feature type="transmembrane region" description="Helical" evidence="9">
    <location>
        <begin position="197"/>
        <end position="216"/>
    </location>
</feature>
<dbReference type="Gene3D" id="1.20.1250.20">
    <property type="entry name" value="MFS general substrate transporter like domains"/>
    <property type="match status" value="2"/>
</dbReference>
<dbReference type="RefSeq" id="WP_057857446.1">
    <property type="nucleotide sequence ID" value="NZ_LLYB01000050.1"/>
</dbReference>
<evidence type="ECO:0000256" key="8">
    <source>
        <dbReference type="ARBA" id="ARBA00023136"/>
    </source>
</evidence>
<evidence type="ECO:0000256" key="7">
    <source>
        <dbReference type="ARBA" id="ARBA00022989"/>
    </source>
</evidence>
<keyword evidence="5 9" id="KW-0812">Transmembrane</keyword>
<dbReference type="GO" id="GO:0005886">
    <property type="term" value="C:plasma membrane"/>
    <property type="evidence" value="ECO:0007669"/>
    <property type="project" value="UniProtKB-SubCell"/>
</dbReference>
<dbReference type="FunFam" id="1.20.1250.20:FF:000001">
    <property type="entry name" value="Dicarboxylate MFS transporter"/>
    <property type="match status" value="1"/>
</dbReference>
<proteinExistence type="inferred from homology"/>
<feature type="transmembrane region" description="Helical" evidence="9">
    <location>
        <begin position="372"/>
        <end position="398"/>
    </location>
</feature>
<gene>
    <name evidence="11" type="ORF">CQ14_38415</name>
</gene>
<evidence type="ECO:0000256" key="3">
    <source>
        <dbReference type="ARBA" id="ARBA00022448"/>
    </source>
</evidence>
<evidence type="ECO:0000256" key="2">
    <source>
        <dbReference type="ARBA" id="ARBA00008240"/>
    </source>
</evidence>
<dbReference type="Proteomes" id="UP000051660">
    <property type="component" value="Unassembled WGS sequence"/>
</dbReference>
<dbReference type="InterPro" id="IPR036259">
    <property type="entry name" value="MFS_trans_sf"/>
</dbReference>
<comment type="caution">
    <text evidence="11">The sequence shown here is derived from an EMBL/GenBank/DDBJ whole genome shotgun (WGS) entry which is preliminary data.</text>
</comment>
<evidence type="ECO:0000313" key="12">
    <source>
        <dbReference type="Proteomes" id="UP000051660"/>
    </source>
</evidence>